<evidence type="ECO:0000313" key="2">
    <source>
        <dbReference type="Proteomes" id="UP001152622"/>
    </source>
</evidence>
<evidence type="ECO:0000313" key="1">
    <source>
        <dbReference type="EMBL" id="KAJ8361637.1"/>
    </source>
</evidence>
<gene>
    <name evidence="1" type="ORF">SKAU_G00181620</name>
</gene>
<protein>
    <submittedName>
        <fullName evidence="1">Uncharacterized protein</fullName>
    </submittedName>
</protein>
<proteinExistence type="predicted"/>
<accession>A0A9Q1J1U4</accession>
<name>A0A9Q1J1U4_SYNKA</name>
<sequence>MRCCIQPFRETGQSSVEIKRHKPSVVRKAAAQMTTPPGQVWGCAAGREWCLAQCWIGYKKIKRCTQR</sequence>
<organism evidence="1 2">
    <name type="scientific">Synaphobranchus kaupii</name>
    <name type="common">Kaup's arrowtooth eel</name>
    <dbReference type="NCBI Taxonomy" id="118154"/>
    <lineage>
        <taxon>Eukaryota</taxon>
        <taxon>Metazoa</taxon>
        <taxon>Chordata</taxon>
        <taxon>Craniata</taxon>
        <taxon>Vertebrata</taxon>
        <taxon>Euteleostomi</taxon>
        <taxon>Actinopterygii</taxon>
        <taxon>Neopterygii</taxon>
        <taxon>Teleostei</taxon>
        <taxon>Anguilliformes</taxon>
        <taxon>Synaphobranchidae</taxon>
        <taxon>Synaphobranchus</taxon>
    </lineage>
</organism>
<dbReference type="AlphaFoldDB" id="A0A9Q1J1U4"/>
<dbReference type="Proteomes" id="UP001152622">
    <property type="component" value="Chromosome 5"/>
</dbReference>
<comment type="caution">
    <text evidence="1">The sequence shown here is derived from an EMBL/GenBank/DDBJ whole genome shotgun (WGS) entry which is preliminary data.</text>
</comment>
<keyword evidence="2" id="KW-1185">Reference proteome</keyword>
<reference evidence="1" key="1">
    <citation type="journal article" date="2023" name="Science">
        <title>Genome structures resolve the early diversification of teleost fishes.</title>
        <authorList>
            <person name="Parey E."/>
            <person name="Louis A."/>
            <person name="Montfort J."/>
            <person name="Bouchez O."/>
            <person name="Roques C."/>
            <person name="Iampietro C."/>
            <person name="Lluch J."/>
            <person name="Castinel A."/>
            <person name="Donnadieu C."/>
            <person name="Desvignes T."/>
            <person name="Floi Bucao C."/>
            <person name="Jouanno E."/>
            <person name="Wen M."/>
            <person name="Mejri S."/>
            <person name="Dirks R."/>
            <person name="Jansen H."/>
            <person name="Henkel C."/>
            <person name="Chen W.J."/>
            <person name="Zahm M."/>
            <person name="Cabau C."/>
            <person name="Klopp C."/>
            <person name="Thompson A.W."/>
            <person name="Robinson-Rechavi M."/>
            <person name="Braasch I."/>
            <person name="Lecointre G."/>
            <person name="Bobe J."/>
            <person name="Postlethwait J.H."/>
            <person name="Berthelot C."/>
            <person name="Roest Crollius H."/>
            <person name="Guiguen Y."/>
        </authorList>
    </citation>
    <scope>NUCLEOTIDE SEQUENCE</scope>
    <source>
        <strain evidence="1">WJC10195</strain>
    </source>
</reference>
<dbReference type="EMBL" id="JAINUF010000005">
    <property type="protein sequence ID" value="KAJ8361637.1"/>
    <property type="molecule type" value="Genomic_DNA"/>
</dbReference>